<organism evidence="3 4">
    <name type="scientific">Mytilus coruscus</name>
    <name type="common">Sea mussel</name>
    <dbReference type="NCBI Taxonomy" id="42192"/>
    <lineage>
        <taxon>Eukaryota</taxon>
        <taxon>Metazoa</taxon>
        <taxon>Spiralia</taxon>
        <taxon>Lophotrochozoa</taxon>
        <taxon>Mollusca</taxon>
        <taxon>Bivalvia</taxon>
        <taxon>Autobranchia</taxon>
        <taxon>Pteriomorphia</taxon>
        <taxon>Mytilida</taxon>
        <taxon>Mytiloidea</taxon>
        <taxon>Mytilidae</taxon>
        <taxon>Mytilinae</taxon>
        <taxon>Mytilus</taxon>
    </lineage>
</organism>
<protein>
    <recommendedName>
        <fullName evidence="2">Fibrinogen C-terminal domain-containing protein</fullName>
    </recommendedName>
</protein>
<dbReference type="InterPro" id="IPR014716">
    <property type="entry name" value="Fibrinogen_a/b/g_C_1"/>
</dbReference>
<dbReference type="GO" id="GO:0005615">
    <property type="term" value="C:extracellular space"/>
    <property type="evidence" value="ECO:0007669"/>
    <property type="project" value="TreeGrafter"/>
</dbReference>
<keyword evidence="4" id="KW-1185">Reference proteome</keyword>
<keyword evidence="1" id="KW-0732">Signal</keyword>
<dbReference type="PANTHER" id="PTHR19143:SF458">
    <property type="entry name" value="FIBRINOGEN C-TERMINAL DOMAIN-CONTAINING PROTEIN-RELATED"/>
    <property type="match status" value="1"/>
</dbReference>
<dbReference type="SMART" id="SM00186">
    <property type="entry name" value="FBG"/>
    <property type="match status" value="1"/>
</dbReference>
<evidence type="ECO:0000313" key="3">
    <source>
        <dbReference type="EMBL" id="CAC5389869.1"/>
    </source>
</evidence>
<sequence length="151" mass="17300">MHSPFRLLFIFVLLMLEANTDADRNQVTSTSDSGNDKLNDLTSQGQYELRVNLKDFKGDEAFVKYSTFNISDQSTNYILTVNGYSGTADNDSNSDDNCAKHFKGGWWYGVCHHSNPIGLYIGNKKDPKGMRWKQWKGDQSMKTIYRYCDEI</sequence>
<dbReference type="EMBL" id="CACVKT020004382">
    <property type="protein sequence ID" value="CAC5389869.1"/>
    <property type="molecule type" value="Genomic_DNA"/>
</dbReference>
<evidence type="ECO:0000259" key="2">
    <source>
        <dbReference type="SMART" id="SM00186"/>
    </source>
</evidence>
<dbReference type="InterPro" id="IPR036056">
    <property type="entry name" value="Fibrinogen-like_C"/>
</dbReference>
<feature type="domain" description="Fibrinogen C-terminal" evidence="2">
    <location>
        <begin position="1"/>
        <end position="147"/>
    </location>
</feature>
<proteinExistence type="predicted"/>
<dbReference type="SUPFAM" id="SSF56496">
    <property type="entry name" value="Fibrinogen C-terminal domain-like"/>
    <property type="match status" value="1"/>
</dbReference>
<dbReference type="Proteomes" id="UP000507470">
    <property type="component" value="Unassembled WGS sequence"/>
</dbReference>
<dbReference type="Pfam" id="PF00147">
    <property type="entry name" value="Fibrinogen_C"/>
    <property type="match status" value="1"/>
</dbReference>
<dbReference type="InterPro" id="IPR002181">
    <property type="entry name" value="Fibrinogen_a/b/g_C_dom"/>
</dbReference>
<dbReference type="Gene3D" id="4.10.530.10">
    <property type="entry name" value="Gamma-fibrinogen Carboxyl Terminal Fragment, domain 2"/>
    <property type="match status" value="1"/>
</dbReference>
<dbReference type="InterPro" id="IPR050373">
    <property type="entry name" value="Fibrinogen_C-term_domain"/>
</dbReference>
<name>A0A6J8C416_MYTCO</name>
<reference evidence="3 4" key="1">
    <citation type="submission" date="2020-06" db="EMBL/GenBank/DDBJ databases">
        <authorList>
            <person name="Li R."/>
            <person name="Bekaert M."/>
        </authorList>
    </citation>
    <scope>NUCLEOTIDE SEQUENCE [LARGE SCALE GENOMIC DNA]</scope>
    <source>
        <strain evidence="4">wild</strain>
    </source>
</reference>
<dbReference type="Gene3D" id="3.90.215.10">
    <property type="entry name" value="Gamma Fibrinogen, chain A, domain 1"/>
    <property type="match status" value="1"/>
</dbReference>
<feature type="chain" id="PRO_5026662336" description="Fibrinogen C-terminal domain-containing protein" evidence="1">
    <location>
        <begin position="23"/>
        <end position="151"/>
    </location>
</feature>
<gene>
    <name evidence="3" type="ORF">MCOR_25003</name>
</gene>
<dbReference type="AlphaFoldDB" id="A0A6J8C416"/>
<evidence type="ECO:0000256" key="1">
    <source>
        <dbReference type="SAM" id="SignalP"/>
    </source>
</evidence>
<dbReference type="PANTHER" id="PTHR19143">
    <property type="entry name" value="FIBRINOGEN/TENASCIN/ANGIOPOEITIN"/>
    <property type="match status" value="1"/>
</dbReference>
<accession>A0A6J8C416</accession>
<dbReference type="OrthoDB" id="6144964at2759"/>
<evidence type="ECO:0000313" key="4">
    <source>
        <dbReference type="Proteomes" id="UP000507470"/>
    </source>
</evidence>
<feature type="signal peptide" evidence="1">
    <location>
        <begin position="1"/>
        <end position="22"/>
    </location>
</feature>